<feature type="compositionally biased region" description="Polar residues" evidence="1">
    <location>
        <begin position="49"/>
        <end position="58"/>
    </location>
</feature>
<dbReference type="EMBL" id="BARS01029045">
    <property type="protein sequence ID" value="GAG00569.1"/>
    <property type="molecule type" value="Genomic_DNA"/>
</dbReference>
<name>X0U499_9ZZZZ</name>
<evidence type="ECO:0000256" key="1">
    <source>
        <dbReference type="SAM" id="MobiDB-lite"/>
    </source>
</evidence>
<proteinExistence type="predicted"/>
<comment type="caution">
    <text evidence="2">The sequence shown here is derived from an EMBL/GenBank/DDBJ whole genome shotgun (WGS) entry which is preliminary data.</text>
</comment>
<protein>
    <submittedName>
        <fullName evidence="2">Uncharacterized protein</fullName>
    </submittedName>
</protein>
<feature type="non-terminal residue" evidence="2">
    <location>
        <position position="92"/>
    </location>
</feature>
<feature type="region of interest" description="Disordered" evidence="1">
    <location>
        <begin position="1"/>
        <end position="62"/>
    </location>
</feature>
<dbReference type="AlphaFoldDB" id="X0U499"/>
<accession>X0U499</accession>
<organism evidence="2">
    <name type="scientific">marine sediment metagenome</name>
    <dbReference type="NCBI Taxonomy" id="412755"/>
    <lineage>
        <taxon>unclassified sequences</taxon>
        <taxon>metagenomes</taxon>
        <taxon>ecological metagenomes</taxon>
    </lineage>
</organism>
<sequence length="92" mass="9602">MGVLGNANHDAFDDGGRPYRGATGVDSAGTVHHVKTNTSSELITEDSTYDSVSGTSKVKNAPMFGEPVLKSNGSGAAVWETNPLYTQKGTGW</sequence>
<evidence type="ECO:0000313" key="2">
    <source>
        <dbReference type="EMBL" id="GAG00569.1"/>
    </source>
</evidence>
<reference evidence="2" key="1">
    <citation type="journal article" date="2014" name="Front. Microbiol.">
        <title>High frequency of phylogenetically diverse reductive dehalogenase-homologous genes in deep subseafloor sedimentary metagenomes.</title>
        <authorList>
            <person name="Kawai M."/>
            <person name="Futagami T."/>
            <person name="Toyoda A."/>
            <person name="Takaki Y."/>
            <person name="Nishi S."/>
            <person name="Hori S."/>
            <person name="Arai W."/>
            <person name="Tsubouchi T."/>
            <person name="Morono Y."/>
            <person name="Uchiyama I."/>
            <person name="Ito T."/>
            <person name="Fujiyama A."/>
            <person name="Inagaki F."/>
            <person name="Takami H."/>
        </authorList>
    </citation>
    <scope>NUCLEOTIDE SEQUENCE</scope>
    <source>
        <strain evidence="2">Expedition CK06-06</strain>
    </source>
</reference>
<gene>
    <name evidence="2" type="ORF">S01H1_45454</name>
</gene>